<dbReference type="EMBL" id="AVGG01000023">
    <property type="protein sequence ID" value="ESU25861.1"/>
    <property type="molecule type" value="Genomic_DNA"/>
</dbReference>
<keyword evidence="1" id="KW-0732">Signal</keyword>
<proteinExistence type="predicted"/>
<accession>V6SH03</accession>
<dbReference type="OrthoDB" id="677427at2"/>
<protein>
    <submittedName>
        <fullName evidence="2">Uncharacterized protein</fullName>
    </submittedName>
</protein>
<dbReference type="AlphaFoldDB" id="V6SH03"/>
<dbReference type="RefSeq" id="WP_023580591.1">
    <property type="nucleotide sequence ID" value="NZ_AVGG01000023.1"/>
</dbReference>
<comment type="caution">
    <text evidence="2">The sequence shown here is derived from an EMBL/GenBank/DDBJ whole genome shotgun (WGS) entry which is preliminary data.</text>
</comment>
<organism evidence="2 3">
    <name type="scientific">Flavobacterium limnosediminis JC2902</name>
    <dbReference type="NCBI Taxonomy" id="1341181"/>
    <lineage>
        <taxon>Bacteria</taxon>
        <taxon>Pseudomonadati</taxon>
        <taxon>Bacteroidota</taxon>
        <taxon>Flavobacteriia</taxon>
        <taxon>Flavobacteriales</taxon>
        <taxon>Flavobacteriaceae</taxon>
        <taxon>Flavobacterium</taxon>
    </lineage>
</organism>
<gene>
    <name evidence="2" type="ORF">FLJC2902T_30560</name>
</gene>
<feature type="signal peptide" evidence="1">
    <location>
        <begin position="1"/>
        <end position="18"/>
    </location>
</feature>
<evidence type="ECO:0000313" key="2">
    <source>
        <dbReference type="EMBL" id="ESU25861.1"/>
    </source>
</evidence>
<keyword evidence="3" id="KW-1185">Reference proteome</keyword>
<evidence type="ECO:0000256" key="1">
    <source>
        <dbReference type="SAM" id="SignalP"/>
    </source>
</evidence>
<sequence length="145" mass="16890">MRKLFVVILSLFVLTISAQSNSGKNQSRKYSEEQVELFIREVFQDKADELVFKSSGGRLEMITDFLQNRTSVVYAPEYRGKKFKALFDFKLSNKYNPKLERDLKVSVSSFNPLKYEIPMFPKNKELYRIGNTDYLLIITPITAIN</sequence>
<dbReference type="PATRIC" id="fig|1341181.4.peg.3005"/>
<evidence type="ECO:0000313" key="3">
    <source>
        <dbReference type="Proteomes" id="UP000018004"/>
    </source>
</evidence>
<feature type="chain" id="PRO_5004750871" evidence="1">
    <location>
        <begin position="19"/>
        <end position="145"/>
    </location>
</feature>
<name>V6SH03_9FLAO</name>
<reference evidence="2 3" key="1">
    <citation type="submission" date="2013-08" db="EMBL/GenBank/DDBJ databases">
        <title>Flavobacterium limnosediminis JC2902 genome sequencing.</title>
        <authorList>
            <person name="Lee K."/>
            <person name="Yi H."/>
            <person name="Park S."/>
            <person name="Chun J."/>
        </authorList>
    </citation>
    <scope>NUCLEOTIDE SEQUENCE [LARGE SCALE GENOMIC DNA]</scope>
    <source>
        <strain evidence="2 3">JC2902</strain>
    </source>
</reference>
<dbReference type="Proteomes" id="UP000018004">
    <property type="component" value="Unassembled WGS sequence"/>
</dbReference>